<reference evidence="2" key="1">
    <citation type="submission" date="2017-06" db="EMBL/GenBank/DDBJ databases">
        <authorList>
            <person name="Varghese N."/>
            <person name="Submissions S."/>
        </authorList>
    </citation>
    <scope>NUCLEOTIDE SEQUENCE [LARGE SCALE GENOMIC DNA]</scope>
    <source>
        <strain evidence="2">LNB2</strain>
    </source>
</reference>
<evidence type="ECO:0000313" key="2">
    <source>
        <dbReference type="Proteomes" id="UP000198281"/>
    </source>
</evidence>
<accession>A0A239JKG1</accession>
<gene>
    <name evidence="1" type="ORF">SAMN06295912_13548</name>
</gene>
<dbReference type="AlphaFoldDB" id="A0A239JKG1"/>
<dbReference type="OrthoDB" id="9806592at2"/>
<organism evidence="1 2">
    <name type="scientific">Edaphosphingomonas laterariae</name>
    <dbReference type="NCBI Taxonomy" id="861865"/>
    <lineage>
        <taxon>Bacteria</taxon>
        <taxon>Pseudomonadati</taxon>
        <taxon>Pseudomonadota</taxon>
        <taxon>Alphaproteobacteria</taxon>
        <taxon>Sphingomonadales</taxon>
        <taxon>Rhizorhabdaceae</taxon>
        <taxon>Edaphosphingomonas</taxon>
    </lineage>
</organism>
<dbReference type="Pfam" id="PF00574">
    <property type="entry name" value="CLP_protease"/>
    <property type="match status" value="1"/>
</dbReference>
<keyword evidence="2" id="KW-1185">Reference proteome</keyword>
<keyword evidence="1" id="KW-0378">Hydrolase</keyword>
<keyword evidence="1" id="KW-0645">Protease</keyword>
<evidence type="ECO:0000313" key="1">
    <source>
        <dbReference type="EMBL" id="SNT06279.1"/>
    </source>
</evidence>
<sequence length="116" mass="12315">MMGNADDLRTTAGLLDKVDASLNADYGAKSGKDFAEIEALMKAETWFSAEEAIAAGFVDAIMPTTAAAKAKANARAFNLAVYDRAPEALTAPEPEADDSARQRMLARLGLYERTAA</sequence>
<proteinExistence type="predicted"/>
<dbReference type="InterPro" id="IPR029045">
    <property type="entry name" value="ClpP/crotonase-like_dom_sf"/>
</dbReference>
<dbReference type="GO" id="GO:0006508">
    <property type="term" value="P:proteolysis"/>
    <property type="evidence" value="ECO:0007669"/>
    <property type="project" value="UniProtKB-KW"/>
</dbReference>
<dbReference type="InterPro" id="IPR023562">
    <property type="entry name" value="ClpP/TepA"/>
</dbReference>
<dbReference type="Gene3D" id="3.90.226.10">
    <property type="entry name" value="2-enoyl-CoA Hydratase, Chain A, domain 1"/>
    <property type="match status" value="1"/>
</dbReference>
<dbReference type="SUPFAM" id="SSF52096">
    <property type="entry name" value="ClpP/crotonase"/>
    <property type="match status" value="1"/>
</dbReference>
<dbReference type="Proteomes" id="UP000198281">
    <property type="component" value="Unassembled WGS sequence"/>
</dbReference>
<dbReference type="GO" id="GO:0008233">
    <property type="term" value="F:peptidase activity"/>
    <property type="evidence" value="ECO:0007669"/>
    <property type="project" value="UniProtKB-KW"/>
</dbReference>
<name>A0A239JKG1_9SPHN</name>
<dbReference type="RefSeq" id="WP_089221045.1">
    <property type="nucleotide sequence ID" value="NZ_FZOS01000035.1"/>
</dbReference>
<dbReference type="EMBL" id="FZOS01000035">
    <property type="protein sequence ID" value="SNT06279.1"/>
    <property type="molecule type" value="Genomic_DNA"/>
</dbReference>
<protein>
    <submittedName>
        <fullName evidence="1">Clp protease</fullName>
    </submittedName>
</protein>